<dbReference type="GO" id="GO:0006526">
    <property type="term" value="P:L-arginine biosynthetic process"/>
    <property type="evidence" value="ECO:0007669"/>
    <property type="project" value="InterPro"/>
</dbReference>
<evidence type="ECO:0000256" key="2">
    <source>
        <dbReference type="ARBA" id="ARBA00022679"/>
    </source>
</evidence>
<dbReference type="InterPro" id="IPR016117">
    <property type="entry name" value="ArgJ-like_dom_sf"/>
</dbReference>
<name>A0A812A1V0_9EURY</name>
<comment type="caution">
    <text evidence="5">The sequence shown here is derived from an EMBL/GenBank/DDBJ whole genome shotgun (WGS) entry which is preliminary data.</text>
</comment>
<proteinExistence type="inferred from homology"/>
<dbReference type="Gene3D" id="3.10.20.340">
    <property type="entry name" value="ArgJ beta chain, C-terminal domain"/>
    <property type="match status" value="1"/>
</dbReference>
<evidence type="ECO:0000313" key="5">
    <source>
        <dbReference type="EMBL" id="CAD7767134.1"/>
    </source>
</evidence>
<keyword evidence="4 5" id="KW-0012">Acyltransferase</keyword>
<evidence type="ECO:0000313" key="6">
    <source>
        <dbReference type="Proteomes" id="UP000614580"/>
    </source>
</evidence>
<reference evidence="5" key="1">
    <citation type="submission" date="2020-12" db="EMBL/GenBank/DDBJ databases">
        <authorList>
            <person name="Hahn C.J."/>
            <person name="Laso-Perez R."/>
            <person name="Vulcano F."/>
            <person name="Vaziourakis K.-M."/>
            <person name="Stokke R."/>
            <person name="Steen I.H."/>
            <person name="Teske A."/>
            <person name="Boetius A."/>
            <person name="Liebeke M."/>
            <person name="Amann R."/>
            <person name="Knittel K."/>
        </authorList>
    </citation>
    <scope>NUCLEOTIDE SEQUENCE</scope>
    <source>
        <strain evidence="5">Gfbio:c6db26ca-90af-429b-aeed-0e3e8aed0b5e:GoM-Arc1_AMV-AAA_792_C10</strain>
    </source>
</reference>
<evidence type="ECO:0000256" key="1">
    <source>
        <dbReference type="ARBA" id="ARBA00006774"/>
    </source>
</evidence>
<keyword evidence="2 5" id="KW-0808">Transferase</keyword>
<dbReference type="Pfam" id="PF01960">
    <property type="entry name" value="ArgJ"/>
    <property type="match status" value="1"/>
</dbReference>
<dbReference type="SUPFAM" id="SSF56266">
    <property type="entry name" value="DmpA/ArgJ-like"/>
    <property type="match status" value="1"/>
</dbReference>
<dbReference type="AlphaFoldDB" id="A0A812A1V0"/>
<dbReference type="GO" id="GO:0006592">
    <property type="term" value="P:ornithine biosynthetic process"/>
    <property type="evidence" value="ECO:0007669"/>
    <property type="project" value="TreeGrafter"/>
</dbReference>
<dbReference type="PANTHER" id="PTHR23100:SF0">
    <property type="entry name" value="ARGININE BIOSYNTHESIS BIFUNCTIONAL PROTEIN ARGJ, MITOCHONDRIAL"/>
    <property type="match status" value="1"/>
</dbReference>
<dbReference type="GO" id="GO:0004042">
    <property type="term" value="F:L-glutamate N-acetyltransferase activity"/>
    <property type="evidence" value="ECO:0007669"/>
    <property type="project" value="TreeGrafter"/>
</dbReference>
<evidence type="ECO:0000256" key="3">
    <source>
        <dbReference type="ARBA" id="ARBA00022813"/>
    </source>
</evidence>
<dbReference type="Proteomes" id="UP000614580">
    <property type="component" value="Unassembled WGS sequence"/>
</dbReference>
<organism evidence="5 6">
    <name type="scientific">Candidatus Argoarchaeum ethanivorans</name>
    <dbReference type="NCBI Taxonomy" id="2608793"/>
    <lineage>
        <taxon>Archaea</taxon>
        <taxon>Methanobacteriati</taxon>
        <taxon>Methanobacteriota</taxon>
        <taxon>Stenosarchaea group</taxon>
        <taxon>Methanomicrobia</taxon>
        <taxon>Methanosarcinales</taxon>
        <taxon>Methanosarcinales incertae sedis</taxon>
        <taxon>GOM Arc I cluster</taxon>
        <taxon>Candidatus Argoarchaeum</taxon>
    </lineage>
</organism>
<dbReference type="EC" id="2.3.1.1" evidence="5"/>
<comment type="similarity">
    <text evidence="1">Belongs to the ArgJ family.</text>
</comment>
<dbReference type="PANTHER" id="PTHR23100">
    <property type="entry name" value="ARGININE BIOSYNTHESIS BIFUNCTIONAL PROTEIN ARGJ"/>
    <property type="match status" value="1"/>
</dbReference>
<keyword evidence="3" id="KW-0068">Autocatalytic cleavage</keyword>
<protein>
    <submittedName>
        <fullName evidence="5">Arginine biosynthesis bifunctional protein ArgJ</fullName>
        <ecNumber evidence="5">2.3.1.1</ecNumber>
    </submittedName>
</protein>
<gene>
    <name evidence="5" type="primary">argJ</name>
    <name evidence="5" type="ORF">DNFNHJIP_00541</name>
</gene>
<sequence>MNSGKITLEFSDNKESATILNKGSILKTTSKIKKIMKSDTINIQLNLNIGKATATGWGCDLTYEYVKINAKYRT</sequence>
<accession>A0A812A1V0</accession>
<dbReference type="EMBL" id="CAJHZY010000065">
    <property type="protein sequence ID" value="CAD7767134.1"/>
    <property type="molecule type" value="Genomic_DNA"/>
</dbReference>
<dbReference type="GO" id="GO:0004358">
    <property type="term" value="F:L-glutamate N-acetyltransferase activity, acting on acetyl-L-ornithine as donor"/>
    <property type="evidence" value="ECO:0007669"/>
    <property type="project" value="InterPro"/>
</dbReference>
<evidence type="ECO:0000256" key="4">
    <source>
        <dbReference type="ARBA" id="ARBA00023315"/>
    </source>
</evidence>
<dbReference type="InterPro" id="IPR002813">
    <property type="entry name" value="Arg_biosynth_ArgJ"/>
</dbReference>
<dbReference type="InterPro" id="IPR042195">
    <property type="entry name" value="ArgJ_beta_C"/>
</dbReference>